<dbReference type="Pfam" id="PF00158">
    <property type="entry name" value="Sigma54_activat"/>
    <property type="match status" value="1"/>
</dbReference>
<protein>
    <recommendedName>
        <fullName evidence="4">HTH-type transcriptional regulatory protein TyrR</fullName>
    </recommendedName>
</protein>
<dbReference type="FunFam" id="3.40.50.300:FF:000006">
    <property type="entry name" value="DNA-binding transcriptional regulator NtrC"/>
    <property type="match status" value="1"/>
</dbReference>
<dbReference type="PROSITE" id="PS50045">
    <property type="entry name" value="SIGMA54_INTERACT_4"/>
    <property type="match status" value="1"/>
</dbReference>
<dbReference type="InterPro" id="IPR000700">
    <property type="entry name" value="PAS-assoc_C"/>
</dbReference>
<dbReference type="GO" id="GO:0003677">
    <property type="term" value="F:DNA binding"/>
    <property type="evidence" value="ECO:0007669"/>
    <property type="project" value="UniProtKB-KW"/>
</dbReference>
<keyword evidence="9" id="KW-1185">Reference proteome</keyword>
<dbReference type="Gene3D" id="1.10.10.60">
    <property type="entry name" value="Homeodomain-like"/>
    <property type="match status" value="1"/>
</dbReference>
<evidence type="ECO:0000256" key="1">
    <source>
        <dbReference type="ARBA" id="ARBA00022741"/>
    </source>
</evidence>
<feature type="domain" description="PAC" evidence="7">
    <location>
        <begin position="201"/>
        <end position="254"/>
    </location>
</feature>
<evidence type="ECO:0000259" key="6">
    <source>
        <dbReference type="PROSITE" id="PS50112"/>
    </source>
</evidence>
<dbReference type="Proteomes" id="UP000031563">
    <property type="component" value="Unassembled WGS sequence"/>
</dbReference>
<comment type="caution">
    <text evidence="8">The sequence shown here is derived from an EMBL/GenBank/DDBJ whole genome shotgun (WGS) entry which is preliminary data.</text>
</comment>
<evidence type="ECO:0000256" key="2">
    <source>
        <dbReference type="ARBA" id="ARBA00022797"/>
    </source>
</evidence>
<dbReference type="AlphaFoldDB" id="A0A0F5HRB3"/>
<proteinExistence type="predicted"/>
<dbReference type="PROSITE" id="PS00675">
    <property type="entry name" value="SIGMA54_INTERACT_1"/>
    <property type="match status" value="1"/>
</dbReference>
<dbReference type="Pfam" id="PF13426">
    <property type="entry name" value="PAS_9"/>
    <property type="match status" value="1"/>
</dbReference>
<dbReference type="InterPro" id="IPR002078">
    <property type="entry name" value="Sigma_54_int"/>
</dbReference>
<dbReference type="GO" id="GO:0005524">
    <property type="term" value="F:ATP binding"/>
    <property type="evidence" value="ECO:0007669"/>
    <property type="project" value="UniProtKB-KW"/>
</dbReference>
<evidence type="ECO:0000256" key="4">
    <source>
        <dbReference type="ARBA" id="ARBA00029500"/>
    </source>
</evidence>
<dbReference type="PROSITE" id="PS50113">
    <property type="entry name" value="PAC"/>
    <property type="match status" value="1"/>
</dbReference>
<name>A0A0F5HRB3_BACTR</name>
<dbReference type="PANTHER" id="PTHR32071:SF57">
    <property type="entry name" value="C4-DICARBOXYLATE TRANSPORT TRANSCRIPTIONAL REGULATORY PROTEIN DCTD"/>
    <property type="match status" value="1"/>
</dbReference>
<dbReference type="InterPro" id="IPR000014">
    <property type="entry name" value="PAS"/>
</dbReference>
<evidence type="ECO:0000259" key="7">
    <source>
        <dbReference type="PROSITE" id="PS50113"/>
    </source>
</evidence>
<accession>A0A0F5HJK7</accession>
<keyword evidence="2" id="KW-0058">Aromatic hydrocarbons catabolism</keyword>
<dbReference type="Pfam" id="PF25601">
    <property type="entry name" value="AAA_lid_14"/>
    <property type="match status" value="1"/>
</dbReference>
<dbReference type="InterPro" id="IPR025943">
    <property type="entry name" value="Sigma_54_int_dom_ATP-bd_2"/>
</dbReference>
<dbReference type="PROSITE" id="PS50112">
    <property type="entry name" value="PAS"/>
    <property type="match status" value="1"/>
</dbReference>
<sequence length="584" mass="66797">MLALEKKNAVSVLSHIQMKELENWLPFQQRPVVVVDPSFQLIGVLDDRCFWKKRAAGINEAIEACVSQRFLLVSSLSDIGEEDPQNYDFFILEEDHQYVCYTAFEIKEWKYEQRISGLLSMNRSLHQQLDMSLQKNKELIRILNSSYDEIFVTDGEGNVLFVSESCQHFTGLPPAAFINKNIHELVQKGIINNSVTLKAMATHTIHSVEQEYPNGKTVLATATPIFDEEGKLYRIISNSRDISELVEMKRQLMEHRSTQQAPKEWMVQKNVGSQKFLTQSQNMISTLQLAERVAPTDSSVFIHGESGVGKGILAKIIHEYSPRKNKPFIQVNCGAIPENLIESELFGYEAGAFTGAHKRGKTGLVEAADGGTLFLDEIGEMPLGLQVKILHLVQDKTFKKVGGTSEKQVDIRIISATNKNLMQMIEEKTFRQDLYYRLHVVPLHMPPLRERKQDIALLTDYFLEQFNTKYSRHIELSKDAKLLIQLQEWKGNVRELENFMEQIVVTAQKPLISIGDLPFAMKHMIHSEQHLPFHQMTLKKAVEETEKQLLTSALKQYKTTRKIAKALGVNQTTIMRKLHKYQLT</sequence>
<evidence type="ECO:0000313" key="8">
    <source>
        <dbReference type="EMBL" id="KKB35904.1"/>
    </source>
</evidence>
<dbReference type="EMBL" id="JWIR02000067">
    <property type="protein sequence ID" value="KKB35904.1"/>
    <property type="molecule type" value="Genomic_DNA"/>
</dbReference>
<dbReference type="SUPFAM" id="SSF52540">
    <property type="entry name" value="P-loop containing nucleoside triphosphate hydrolases"/>
    <property type="match status" value="1"/>
</dbReference>
<gene>
    <name evidence="8" type="ORF">QY95_03268</name>
</gene>
<dbReference type="InterPro" id="IPR030828">
    <property type="entry name" value="HTH_TyrR"/>
</dbReference>
<reference evidence="8" key="1">
    <citation type="submission" date="2015-02" db="EMBL/GenBank/DDBJ databases">
        <title>Genome Assembly of Bacillaceae bacterium MTCC 8252.</title>
        <authorList>
            <person name="Verma A."/>
            <person name="Khatri I."/>
            <person name="Mual P."/>
            <person name="Subramanian S."/>
            <person name="Krishnamurthi S."/>
        </authorList>
    </citation>
    <scope>NUCLEOTIDE SEQUENCE [LARGE SCALE GENOMIC DNA]</scope>
    <source>
        <strain evidence="8">MTCC 8252</strain>
    </source>
</reference>
<keyword evidence="3" id="KW-0067">ATP-binding</keyword>
<evidence type="ECO:0000313" key="9">
    <source>
        <dbReference type="Proteomes" id="UP000031563"/>
    </source>
</evidence>
<dbReference type="PANTHER" id="PTHR32071">
    <property type="entry name" value="TRANSCRIPTIONAL REGULATORY PROTEIN"/>
    <property type="match status" value="1"/>
</dbReference>
<dbReference type="InterPro" id="IPR003593">
    <property type="entry name" value="AAA+_ATPase"/>
</dbReference>
<dbReference type="CDD" id="cd00130">
    <property type="entry name" value="PAS"/>
    <property type="match status" value="1"/>
</dbReference>
<dbReference type="SUPFAM" id="SSF55785">
    <property type="entry name" value="PYP-like sensor domain (PAS domain)"/>
    <property type="match status" value="1"/>
</dbReference>
<dbReference type="PROSITE" id="PS00676">
    <property type="entry name" value="SIGMA54_INTERACT_2"/>
    <property type="match status" value="1"/>
</dbReference>
<dbReference type="NCBIfam" id="TIGR00229">
    <property type="entry name" value="sensory_box"/>
    <property type="match status" value="1"/>
</dbReference>
<dbReference type="Gene3D" id="3.40.50.300">
    <property type="entry name" value="P-loop containing nucleotide triphosphate hydrolases"/>
    <property type="match status" value="1"/>
</dbReference>
<accession>A0A0F5HRB3</accession>
<dbReference type="InterPro" id="IPR009057">
    <property type="entry name" value="Homeodomain-like_sf"/>
</dbReference>
<dbReference type="Pfam" id="PF18024">
    <property type="entry name" value="HTH_50"/>
    <property type="match status" value="1"/>
</dbReference>
<dbReference type="InterPro" id="IPR035965">
    <property type="entry name" value="PAS-like_dom_sf"/>
</dbReference>
<dbReference type="SMART" id="SM00382">
    <property type="entry name" value="AAA"/>
    <property type="match status" value="1"/>
</dbReference>
<dbReference type="CDD" id="cd00009">
    <property type="entry name" value="AAA"/>
    <property type="match status" value="1"/>
</dbReference>
<dbReference type="OrthoDB" id="9771372at2"/>
<dbReference type="GO" id="GO:0006355">
    <property type="term" value="P:regulation of DNA-templated transcription"/>
    <property type="evidence" value="ECO:0007669"/>
    <property type="project" value="InterPro"/>
</dbReference>
<dbReference type="Gene3D" id="1.10.8.60">
    <property type="match status" value="1"/>
</dbReference>
<dbReference type="SMART" id="SM00091">
    <property type="entry name" value="PAS"/>
    <property type="match status" value="1"/>
</dbReference>
<dbReference type="RefSeq" id="WP_082090239.1">
    <property type="nucleotide sequence ID" value="NZ_JWIR02000067.1"/>
</dbReference>
<dbReference type="SUPFAM" id="SSF46689">
    <property type="entry name" value="Homeodomain-like"/>
    <property type="match status" value="1"/>
</dbReference>
<evidence type="ECO:0000256" key="3">
    <source>
        <dbReference type="ARBA" id="ARBA00022840"/>
    </source>
</evidence>
<organism evidence="8 9">
    <name type="scientific">Bacillus thermotolerans</name>
    <name type="common">Quasibacillus thermotolerans</name>
    <dbReference type="NCBI Taxonomy" id="1221996"/>
    <lineage>
        <taxon>Bacteria</taxon>
        <taxon>Bacillati</taxon>
        <taxon>Bacillota</taxon>
        <taxon>Bacilli</taxon>
        <taxon>Bacillales</taxon>
        <taxon>Bacillaceae</taxon>
        <taxon>Bacillus</taxon>
    </lineage>
</organism>
<dbReference type="Gene3D" id="3.30.450.20">
    <property type="entry name" value="PAS domain"/>
    <property type="match status" value="1"/>
</dbReference>
<dbReference type="InterPro" id="IPR027417">
    <property type="entry name" value="P-loop_NTPase"/>
</dbReference>
<feature type="domain" description="PAS" evidence="6">
    <location>
        <begin position="135"/>
        <end position="187"/>
    </location>
</feature>
<dbReference type="NCBIfam" id="TIGR04381">
    <property type="entry name" value="HTH_TypR"/>
    <property type="match status" value="1"/>
</dbReference>
<dbReference type="InterPro" id="IPR025662">
    <property type="entry name" value="Sigma_54_int_dom_ATP-bd_1"/>
</dbReference>
<feature type="domain" description="Sigma-54 factor interaction" evidence="5">
    <location>
        <begin position="276"/>
        <end position="505"/>
    </location>
</feature>
<evidence type="ECO:0000259" key="5">
    <source>
        <dbReference type="PROSITE" id="PS50045"/>
    </source>
</evidence>
<dbReference type="InterPro" id="IPR058031">
    <property type="entry name" value="AAA_lid_NorR"/>
</dbReference>
<dbReference type="STRING" id="1221996.QY95_03268"/>
<keyword evidence="1" id="KW-0547">Nucleotide-binding</keyword>